<comment type="caution">
    <text evidence="2">The sequence shown here is derived from an EMBL/GenBank/DDBJ whole genome shotgun (WGS) entry which is preliminary data.</text>
</comment>
<dbReference type="EMBL" id="JAIWYP010000004">
    <property type="protein sequence ID" value="KAH3838988.1"/>
    <property type="molecule type" value="Genomic_DNA"/>
</dbReference>
<accession>A0A9D4KFM8</accession>
<evidence type="ECO:0000256" key="1">
    <source>
        <dbReference type="SAM" id="MobiDB-lite"/>
    </source>
</evidence>
<dbReference type="AlphaFoldDB" id="A0A9D4KFM8"/>
<gene>
    <name evidence="2" type="ORF">DPMN_112406</name>
</gene>
<sequence>MSWSRQHPFRADKARNKSNDCSIVGTMPNNVWEEKKLPKEWTQSLVIPLPN</sequence>
<name>A0A9D4KFM8_DREPO</name>
<proteinExistence type="predicted"/>
<feature type="region of interest" description="Disordered" evidence="1">
    <location>
        <begin position="1"/>
        <end position="22"/>
    </location>
</feature>
<keyword evidence="3" id="KW-1185">Reference proteome</keyword>
<reference evidence="2" key="2">
    <citation type="submission" date="2020-11" db="EMBL/GenBank/DDBJ databases">
        <authorList>
            <person name="McCartney M.A."/>
            <person name="Auch B."/>
            <person name="Kono T."/>
            <person name="Mallez S."/>
            <person name="Becker A."/>
            <person name="Gohl D.M."/>
            <person name="Silverstein K.A.T."/>
            <person name="Koren S."/>
            <person name="Bechman K.B."/>
            <person name="Herman A."/>
            <person name="Abrahante J.E."/>
            <person name="Garbe J."/>
        </authorList>
    </citation>
    <scope>NUCLEOTIDE SEQUENCE</scope>
    <source>
        <strain evidence="2">Duluth1</strain>
        <tissue evidence="2">Whole animal</tissue>
    </source>
</reference>
<feature type="compositionally biased region" description="Basic and acidic residues" evidence="1">
    <location>
        <begin position="9"/>
        <end position="18"/>
    </location>
</feature>
<reference evidence="2" key="1">
    <citation type="journal article" date="2019" name="bioRxiv">
        <title>The Genome of the Zebra Mussel, Dreissena polymorpha: A Resource for Invasive Species Research.</title>
        <authorList>
            <person name="McCartney M.A."/>
            <person name="Auch B."/>
            <person name="Kono T."/>
            <person name="Mallez S."/>
            <person name="Zhang Y."/>
            <person name="Obille A."/>
            <person name="Becker A."/>
            <person name="Abrahante J.E."/>
            <person name="Garbe J."/>
            <person name="Badalamenti J.P."/>
            <person name="Herman A."/>
            <person name="Mangelson H."/>
            <person name="Liachko I."/>
            <person name="Sullivan S."/>
            <person name="Sone E.D."/>
            <person name="Koren S."/>
            <person name="Silverstein K.A.T."/>
            <person name="Beckman K.B."/>
            <person name="Gohl D.M."/>
        </authorList>
    </citation>
    <scope>NUCLEOTIDE SEQUENCE</scope>
    <source>
        <strain evidence="2">Duluth1</strain>
        <tissue evidence="2">Whole animal</tissue>
    </source>
</reference>
<dbReference type="Proteomes" id="UP000828390">
    <property type="component" value="Unassembled WGS sequence"/>
</dbReference>
<organism evidence="2 3">
    <name type="scientific">Dreissena polymorpha</name>
    <name type="common">Zebra mussel</name>
    <name type="synonym">Mytilus polymorpha</name>
    <dbReference type="NCBI Taxonomy" id="45954"/>
    <lineage>
        <taxon>Eukaryota</taxon>
        <taxon>Metazoa</taxon>
        <taxon>Spiralia</taxon>
        <taxon>Lophotrochozoa</taxon>
        <taxon>Mollusca</taxon>
        <taxon>Bivalvia</taxon>
        <taxon>Autobranchia</taxon>
        <taxon>Heteroconchia</taxon>
        <taxon>Euheterodonta</taxon>
        <taxon>Imparidentia</taxon>
        <taxon>Neoheterodontei</taxon>
        <taxon>Myida</taxon>
        <taxon>Dreissenoidea</taxon>
        <taxon>Dreissenidae</taxon>
        <taxon>Dreissena</taxon>
    </lineage>
</organism>
<protein>
    <submittedName>
        <fullName evidence="2">Uncharacterized protein</fullName>
    </submittedName>
</protein>
<evidence type="ECO:0000313" key="3">
    <source>
        <dbReference type="Proteomes" id="UP000828390"/>
    </source>
</evidence>
<evidence type="ECO:0000313" key="2">
    <source>
        <dbReference type="EMBL" id="KAH3838988.1"/>
    </source>
</evidence>